<name>A0A381TDK3_9ZZZZ</name>
<dbReference type="Gene3D" id="1.25.40.10">
    <property type="entry name" value="Tetratricopeptide repeat domain"/>
    <property type="match status" value="2"/>
</dbReference>
<dbReference type="InterPro" id="IPR003593">
    <property type="entry name" value="AAA+_ATPase"/>
</dbReference>
<dbReference type="InterPro" id="IPR024983">
    <property type="entry name" value="CHAT_dom"/>
</dbReference>
<reference evidence="5" key="1">
    <citation type="submission" date="2018-05" db="EMBL/GenBank/DDBJ databases">
        <authorList>
            <person name="Lanie J.A."/>
            <person name="Ng W.-L."/>
            <person name="Kazmierczak K.M."/>
            <person name="Andrzejewski T.M."/>
            <person name="Davidsen T.M."/>
            <person name="Wayne K.J."/>
            <person name="Tettelin H."/>
            <person name="Glass J.I."/>
            <person name="Rusch D."/>
            <person name="Podicherti R."/>
            <person name="Tsui H.-C.T."/>
            <person name="Winkler M.E."/>
        </authorList>
    </citation>
    <scope>NUCLEOTIDE SEQUENCE</scope>
</reference>
<protein>
    <recommendedName>
        <fullName evidence="4">AAA+ ATPase domain-containing protein</fullName>
    </recommendedName>
</protein>
<dbReference type="InterPro" id="IPR019734">
    <property type="entry name" value="TPR_rpt"/>
</dbReference>
<dbReference type="Pfam" id="PF12770">
    <property type="entry name" value="CHAT"/>
    <property type="match status" value="1"/>
</dbReference>
<dbReference type="AlphaFoldDB" id="A0A381TDK3"/>
<dbReference type="SMART" id="SM00382">
    <property type="entry name" value="AAA"/>
    <property type="match status" value="1"/>
</dbReference>
<evidence type="ECO:0000256" key="1">
    <source>
        <dbReference type="ARBA" id="ARBA00022737"/>
    </source>
</evidence>
<organism evidence="5">
    <name type="scientific">marine metagenome</name>
    <dbReference type="NCBI Taxonomy" id="408172"/>
    <lineage>
        <taxon>unclassified sequences</taxon>
        <taxon>metagenomes</taxon>
        <taxon>ecological metagenomes</taxon>
    </lineage>
</organism>
<proteinExistence type="predicted"/>
<dbReference type="InterPro" id="IPR027417">
    <property type="entry name" value="P-loop_NTPase"/>
</dbReference>
<dbReference type="PANTHER" id="PTHR45641">
    <property type="entry name" value="TETRATRICOPEPTIDE REPEAT PROTEIN (AFU_ORTHOLOGUE AFUA_6G03870)"/>
    <property type="match status" value="1"/>
</dbReference>
<evidence type="ECO:0000256" key="2">
    <source>
        <dbReference type="ARBA" id="ARBA00022803"/>
    </source>
</evidence>
<keyword evidence="1" id="KW-0677">Repeat</keyword>
<evidence type="ECO:0000259" key="4">
    <source>
        <dbReference type="SMART" id="SM00382"/>
    </source>
</evidence>
<accession>A0A381TDK3</accession>
<sequence>MADLLQIVDLADSAQVQLSYISGTDEPGTTPPASFPFPLTDSESEEIRWYFNEYPEDTFGEASARATKVETALKDLGLLMFQAVFGASDEARSLLEKAAQNEKPLLSIVSSRTEFLGLPWELLNNGGESYLSSQLAGILRRLSSEPQEDFSVQLPTDQLNVLLMLPPSGEGTGSIASEALAALESLAVSAELDCLRPSSDASLVERLKGKPAHYHLVHFDGFTIDSKGISMEDGSGGVTSVDAATLAGPLSSTQTPVVLINASWSSASNDVISFAAGLAQNGVPQVVITPLPIAGSGRVLFCENLFRGISGGTPVAQTVATIRQAMMDHPQRPSATGPLASWDWTLPIVFESQNYSPEAIVAEETVAPMPGTPQPERESSGAELPQGGPYGLIGRHAELLDLERRFRQSPVVMLSGDVGTGKSELALGLASWLRKTSGRSGGVFYSAFEVGAGLERVLHEIGTSLAGLDFADLRNEDRRTWVVDYLKKYPALLVFDSLQNLAGFPTSAPGLLDDTEMADLDSFIKEVSEGGQTWTLLVNRRDSEPWLTVPHDSYRLGGLAGTDRIVLGTRLLEEAGADPMHLGSEYLQILEALDGHPLAMEIALPLLKDVPASVLVGELRSELERHEPGADEEGRPAYLTVVMDHAFSRMTRRSRTHLPFLSMFRSRVMMDILTHITGEGQTYRSVTGEQLGYGACRTLLRNARAGGFLEPITPSVYQIHPSLPWFLGRSLYRQFPQSAIQQLEHEVVRVYADTADYFMETLYENQDAGTTAILAEEGNITQALALSLEAGQWENAQLLVQPLAQVFRMQKRYPELRRLRRQLLETTGVTAEEAEKSGGIQLWLYLMGTEASECIETKEFDRADTLNKDLLEYLSNKEDGVADPRTAAVFHQMAQVAQNRWQLEEAQELYTQSLAIIEDGEDQEPVADDYYGLGMVCQYRRRYTEAKEWFSKALDIHQRVGDAEEMVKDYRSLGLCSQYKFEYDEAASWYQRAREILEENRDEENAVLVYHSLGTVCHAQYQFDEAENWYQQALSVSDRMGNAAQMGIEFHHLGLVEQAREMFVDDAEHWYLMALGKWQEVGDRRSEGDECRQLGVLFHEQKDLGKAEEWYGKARDVFEEIQDLNRICRTYGQLGMVAEERDDILEALLWAGRTYQLAESNNLQVLIQVKAHLARLKEKHGAHNFAAWWREFANEDPPTNLDVDPETVL</sequence>
<keyword evidence="2" id="KW-0802">TPR repeat</keyword>
<gene>
    <name evidence="5" type="ORF">METZ01_LOCUS66678</name>
</gene>
<dbReference type="PANTHER" id="PTHR45641:SF19">
    <property type="entry name" value="NEPHROCYSTIN-3"/>
    <property type="match status" value="1"/>
</dbReference>
<feature type="region of interest" description="Disordered" evidence="3">
    <location>
        <begin position="368"/>
        <end position="387"/>
    </location>
</feature>
<evidence type="ECO:0000256" key="3">
    <source>
        <dbReference type="SAM" id="MobiDB-lite"/>
    </source>
</evidence>
<dbReference type="PROSITE" id="PS50005">
    <property type="entry name" value="TPR"/>
    <property type="match status" value="1"/>
</dbReference>
<dbReference type="SUPFAM" id="SSF48452">
    <property type="entry name" value="TPR-like"/>
    <property type="match status" value="2"/>
</dbReference>
<evidence type="ECO:0000313" key="5">
    <source>
        <dbReference type="EMBL" id="SVA13824.1"/>
    </source>
</evidence>
<dbReference type="InterPro" id="IPR011990">
    <property type="entry name" value="TPR-like_helical_dom_sf"/>
</dbReference>
<dbReference type="SMART" id="SM00028">
    <property type="entry name" value="TPR"/>
    <property type="match status" value="6"/>
</dbReference>
<dbReference type="Pfam" id="PF13424">
    <property type="entry name" value="TPR_12"/>
    <property type="match status" value="2"/>
</dbReference>
<dbReference type="EMBL" id="UINC01004369">
    <property type="protein sequence ID" value="SVA13824.1"/>
    <property type="molecule type" value="Genomic_DNA"/>
</dbReference>
<feature type="domain" description="AAA+ ATPase" evidence="4">
    <location>
        <begin position="408"/>
        <end position="674"/>
    </location>
</feature>
<dbReference type="SUPFAM" id="SSF52540">
    <property type="entry name" value="P-loop containing nucleoside triphosphate hydrolases"/>
    <property type="match status" value="1"/>
</dbReference>